<evidence type="ECO:0000313" key="5">
    <source>
        <dbReference type="Proteomes" id="UP000428333"/>
    </source>
</evidence>
<dbReference type="InterPro" id="IPR021864">
    <property type="entry name" value="DUF3475"/>
</dbReference>
<dbReference type="InterPro" id="IPR007700">
    <property type="entry name" value="DUF668"/>
</dbReference>
<feature type="domain" description="DUF668" evidence="2">
    <location>
        <begin position="375"/>
        <end position="473"/>
    </location>
</feature>
<evidence type="ECO:0000256" key="1">
    <source>
        <dbReference type="SAM" id="MobiDB-lite"/>
    </source>
</evidence>
<feature type="non-terminal residue" evidence="4">
    <location>
        <position position="1"/>
    </location>
</feature>
<evidence type="ECO:0000259" key="3">
    <source>
        <dbReference type="Pfam" id="PF11961"/>
    </source>
</evidence>
<sequence length="646" mass="71287">MGGRSSKGSTPHNRFSDANGPYNNYAAGRTLYQPNDFKSNSAKEDKSNTQSNGSPSQGRKSVEKQPHEWKQLNEPSLFPEIGTTGYGSSEDDFYDGIPRFPRALSQKSRSRRSKQTGLAKIRHVKILSAAMWQGSEAGSRLGKPRSLRLGKAVEVLDSLGSSVTSLNQSSGFVSGVKTKGSELQILAFEVANTIVKGSSLMQSISKWSIRQLKEVVFTSEGVQCLVSKDMNELLATVAADKRRSKELAPQNQLQEEAEQKRQQLMTLVIRTADLYNEMQAIDKLSEQDCQRKRLEDDNPYATQRGDSLSFLRTDLKSQRKLVKNLKKKSLWSKSLEEVMEKLVDIVLFLNREIQHVFGSADCDKPAGGSLVNQQRLGPSGLALHYANIVIQIDTIVARCNSMPSSLRESLYQGLPPNMKALLRSKLLSFHVKDGVASGVHYSIFEGQLTVTEIKDEMEKTLQWLVPMAINTAKAHHGFGWVGELANTGSGANRKPAGPIDVIQIETFHYADKEKSEACIIEQLLWLNHLIKQTKVDANGGERRMPMRSPSHKTLGTKDQNPVPLATSAPSPKRTLQTKEQNPVPLASSALSTKASTEDEEKLQDSKSRCDLQHAELKNLLPVKGLSSCIAVIGFGLDKVKLCISST</sequence>
<dbReference type="Proteomes" id="UP000428333">
    <property type="component" value="Linkage Group LG03"/>
</dbReference>
<dbReference type="OrthoDB" id="2020544at2759"/>
<feature type="domain" description="DUF3475" evidence="3">
    <location>
        <begin position="185"/>
        <end position="241"/>
    </location>
</feature>
<feature type="compositionally biased region" description="Polar residues" evidence="1">
    <location>
        <begin position="1"/>
        <end position="13"/>
    </location>
</feature>
<dbReference type="AlphaFoldDB" id="A0A6A4M241"/>
<name>A0A6A4M241_9ERIC</name>
<evidence type="ECO:0008006" key="6">
    <source>
        <dbReference type="Google" id="ProtNLM"/>
    </source>
</evidence>
<organism evidence="4 5">
    <name type="scientific">Rhododendron williamsianum</name>
    <dbReference type="NCBI Taxonomy" id="262921"/>
    <lineage>
        <taxon>Eukaryota</taxon>
        <taxon>Viridiplantae</taxon>
        <taxon>Streptophyta</taxon>
        <taxon>Embryophyta</taxon>
        <taxon>Tracheophyta</taxon>
        <taxon>Spermatophyta</taxon>
        <taxon>Magnoliopsida</taxon>
        <taxon>eudicotyledons</taxon>
        <taxon>Gunneridae</taxon>
        <taxon>Pentapetalae</taxon>
        <taxon>asterids</taxon>
        <taxon>Ericales</taxon>
        <taxon>Ericaceae</taxon>
        <taxon>Ericoideae</taxon>
        <taxon>Rhodoreae</taxon>
        <taxon>Rhododendron</taxon>
    </lineage>
</organism>
<gene>
    <name evidence="4" type="ORF">C3L33_05666</name>
</gene>
<dbReference type="Pfam" id="PF05003">
    <property type="entry name" value="DUF668"/>
    <property type="match status" value="1"/>
</dbReference>
<keyword evidence="5" id="KW-1185">Reference proteome</keyword>
<dbReference type="GO" id="GO:0045927">
    <property type="term" value="P:positive regulation of growth"/>
    <property type="evidence" value="ECO:0007669"/>
    <property type="project" value="InterPro"/>
</dbReference>
<evidence type="ECO:0000259" key="2">
    <source>
        <dbReference type="Pfam" id="PF05003"/>
    </source>
</evidence>
<accession>A0A6A4M241</accession>
<dbReference type="Pfam" id="PF11961">
    <property type="entry name" value="DUF3475"/>
    <property type="match status" value="1"/>
</dbReference>
<reference evidence="4 5" key="1">
    <citation type="journal article" date="2019" name="Genome Biol. Evol.">
        <title>The Rhododendron genome and chromosomal organization provide insight into shared whole-genome duplications across the heath family (Ericaceae).</title>
        <authorList>
            <person name="Soza V.L."/>
            <person name="Lindsley D."/>
            <person name="Waalkes A."/>
            <person name="Ramage E."/>
            <person name="Patwardhan R.P."/>
            <person name="Burton J.N."/>
            <person name="Adey A."/>
            <person name="Kumar A."/>
            <person name="Qiu R."/>
            <person name="Shendure J."/>
            <person name="Hall B."/>
        </authorList>
    </citation>
    <scope>NUCLEOTIDE SEQUENCE [LARGE SCALE GENOMIC DNA]</scope>
    <source>
        <strain evidence="4">RSF 1966-606</strain>
    </source>
</reference>
<feature type="compositionally biased region" description="Polar residues" evidence="1">
    <location>
        <begin position="48"/>
        <end position="59"/>
    </location>
</feature>
<protein>
    <recommendedName>
        <fullName evidence="6">DUF668 domain-containing protein</fullName>
    </recommendedName>
</protein>
<dbReference type="InterPro" id="IPR045021">
    <property type="entry name" value="PSI1/2/3"/>
</dbReference>
<proteinExistence type="predicted"/>
<feature type="region of interest" description="Disordered" evidence="1">
    <location>
        <begin position="536"/>
        <end position="607"/>
    </location>
</feature>
<feature type="compositionally biased region" description="Low complexity" evidence="1">
    <location>
        <begin position="585"/>
        <end position="594"/>
    </location>
</feature>
<dbReference type="PANTHER" id="PTHR31730:SF2">
    <property type="entry name" value="PROTEIN PSK SIMULATOR 3"/>
    <property type="match status" value="1"/>
</dbReference>
<dbReference type="PANTHER" id="PTHR31730">
    <property type="entry name" value="OS01G0873900 PROTEIN"/>
    <property type="match status" value="1"/>
</dbReference>
<feature type="compositionally biased region" description="Polar residues" evidence="1">
    <location>
        <begin position="567"/>
        <end position="580"/>
    </location>
</feature>
<evidence type="ECO:0000313" key="4">
    <source>
        <dbReference type="EMBL" id="KAE9462454.1"/>
    </source>
</evidence>
<feature type="compositionally biased region" description="Basic and acidic residues" evidence="1">
    <location>
        <begin position="60"/>
        <end position="71"/>
    </location>
</feature>
<comment type="caution">
    <text evidence="4">The sequence shown here is derived from an EMBL/GenBank/DDBJ whole genome shotgun (WGS) entry which is preliminary data.</text>
</comment>
<dbReference type="EMBL" id="QEFC01000699">
    <property type="protein sequence ID" value="KAE9462454.1"/>
    <property type="molecule type" value="Genomic_DNA"/>
</dbReference>
<feature type="region of interest" description="Disordered" evidence="1">
    <location>
        <begin position="1"/>
        <end position="85"/>
    </location>
</feature>